<comment type="caution">
    <text evidence="2">The sequence shown here is derived from an EMBL/GenBank/DDBJ whole genome shotgun (WGS) entry which is preliminary data.</text>
</comment>
<proteinExistence type="predicted"/>
<feature type="compositionally biased region" description="Low complexity" evidence="1">
    <location>
        <begin position="36"/>
        <end position="45"/>
    </location>
</feature>
<keyword evidence="3" id="KW-1185">Reference proteome</keyword>
<evidence type="ECO:0000256" key="1">
    <source>
        <dbReference type="SAM" id="MobiDB-lite"/>
    </source>
</evidence>
<evidence type="ECO:0000313" key="2">
    <source>
        <dbReference type="EMBL" id="EIC02303.1"/>
    </source>
</evidence>
<dbReference type="PATRIC" id="fig|907348.3.peg.1029"/>
<dbReference type="STRING" id="907348.TresaDRAFT_1567"/>
<dbReference type="RefSeq" id="WP_002703444.1">
    <property type="nucleotide sequence ID" value="NZ_AGRW01000041.1"/>
</dbReference>
<dbReference type="Proteomes" id="UP000003571">
    <property type="component" value="Unassembled WGS sequence"/>
</dbReference>
<organism evidence="2 3">
    <name type="scientific">Treponema saccharophilum DSM 2985</name>
    <dbReference type="NCBI Taxonomy" id="907348"/>
    <lineage>
        <taxon>Bacteria</taxon>
        <taxon>Pseudomonadati</taxon>
        <taxon>Spirochaetota</taxon>
        <taxon>Spirochaetia</taxon>
        <taxon>Spirochaetales</taxon>
        <taxon>Treponemataceae</taxon>
        <taxon>Treponema</taxon>
    </lineage>
</organism>
<feature type="region of interest" description="Disordered" evidence="1">
    <location>
        <begin position="18"/>
        <end position="59"/>
    </location>
</feature>
<evidence type="ECO:0000313" key="3">
    <source>
        <dbReference type="Proteomes" id="UP000003571"/>
    </source>
</evidence>
<gene>
    <name evidence="2" type="ORF">TresaDRAFT_1567</name>
</gene>
<protein>
    <submittedName>
        <fullName evidence="2">Uncharacterized protein</fullName>
    </submittedName>
</protein>
<dbReference type="EMBL" id="AGRW01000041">
    <property type="protein sequence ID" value="EIC02303.1"/>
    <property type="molecule type" value="Genomic_DNA"/>
</dbReference>
<dbReference type="AlphaFoldDB" id="H7EJE2"/>
<reference evidence="2 3" key="1">
    <citation type="submission" date="2011-09" db="EMBL/GenBank/DDBJ databases">
        <title>The draft genome of Treponema saccharophilum DSM 2985.</title>
        <authorList>
            <consortium name="US DOE Joint Genome Institute (JGI-PGF)"/>
            <person name="Lucas S."/>
            <person name="Copeland A."/>
            <person name="Lapidus A."/>
            <person name="Glavina del Rio T."/>
            <person name="Dalin E."/>
            <person name="Tice H."/>
            <person name="Bruce D."/>
            <person name="Goodwin L."/>
            <person name="Pitluck S."/>
            <person name="Peters L."/>
            <person name="Kyrpides N."/>
            <person name="Mavromatis K."/>
            <person name="Ivanova N."/>
            <person name="Markowitz V."/>
            <person name="Cheng J.-F."/>
            <person name="Hugenholtz P."/>
            <person name="Woyke T."/>
            <person name="Wu D."/>
            <person name="Gronow S."/>
            <person name="Wellnitz S."/>
            <person name="Brambilla E."/>
            <person name="Klenk H.-P."/>
            <person name="Eisen J.A."/>
        </authorList>
    </citation>
    <scope>NUCLEOTIDE SEQUENCE [LARGE SCALE GENOMIC DNA]</scope>
    <source>
        <strain evidence="2 3">DSM 2985</strain>
    </source>
</reference>
<dbReference type="OrthoDB" id="363223at2"/>
<sequence length="118" mass="12966">MPLIKNTAELSEDTLRQLEGARNIHPITPSAPQPAAPEQTAASETEPQKSSKPKGNADAVLVRLSRGKRNEFKSFFSEHGLDMTSGFEMCVEFAMELVRDGKIRISKAGIRQQREVAG</sequence>
<name>H7EJE2_9SPIR</name>
<accession>H7EJE2</accession>